<proteinExistence type="predicted"/>
<dbReference type="KEGG" id="mmet:MCMEM_1537"/>
<protein>
    <submittedName>
        <fullName evidence="2">Acetyltransferase, GNAT family</fullName>
    </submittedName>
</protein>
<reference evidence="2 3" key="1">
    <citation type="submission" date="2014-07" db="EMBL/GenBank/DDBJ databases">
        <title>Methanogenic archaea and the global carbon cycle.</title>
        <authorList>
            <person name="Henriksen J.R."/>
            <person name="Luke J."/>
            <person name="Reinhart S."/>
            <person name="Benedict M.N."/>
            <person name="Youngblut N.D."/>
            <person name="Metcalf M.E."/>
            <person name="Whitaker R.J."/>
            <person name="Metcalf W.W."/>
        </authorList>
    </citation>
    <scope>NUCLEOTIDE SEQUENCE [LARGE SCALE GENOMIC DNA]</scope>
    <source>
        <strain evidence="2 3">MM1</strain>
    </source>
</reference>
<dbReference type="Proteomes" id="UP000033048">
    <property type="component" value="Chromosome"/>
</dbReference>
<name>A0A0E3X0W2_METMT</name>
<dbReference type="RefSeq" id="WP_048205662.1">
    <property type="nucleotide sequence ID" value="NZ_CP009518.1"/>
</dbReference>
<dbReference type="PANTHER" id="PTHR43792">
    <property type="entry name" value="GNAT FAMILY, PUTATIVE (AFU_ORTHOLOGUE AFUA_3G00765)-RELATED-RELATED"/>
    <property type="match status" value="1"/>
</dbReference>
<feature type="domain" description="N-acetyltransferase" evidence="1">
    <location>
        <begin position="10"/>
        <end position="177"/>
    </location>
</feature>
<dbReference type="Gene3D" id="3.40.630.30">
    <property type="match status" value="1"/>
</dbReference>
<evidence type="ECO:0000313" key="2">
    <source>
        <dbReference type="EMBL" id="AKB85590.1"/>
    </source>
</evidence>
<dbReference type="OrthoDB" id="120213at2157"/>
<dbReference type="PROSITE" id="PS51186">
    <property type="entry name" value="GNAT"/>
    <property type="match status" value="1"/>
</dbReference>
<dbReference type="GO" id="GO:0016747">
    <property type="term" value="F:acyltransferase activity, transferring groups other than amino-acyl groups"/>
    <property type="evidence" value="ECO:0007669"/>
    <property type="project" value="InterPro"/>
</dbReference>
<evidence type="ECO:0000259" key="1">
    <source>
        <dbReference type="PROSITE" id="PS51186"/>
    </source>
</evidence>
<dbReference type="InterPro" id="IPR000182">
    <property type="entry name" value="GNAT_dom"/>
</dbReference>
<dbReference type="InterPro" id="IPR051531">
    <property type="entry name" value="N-acetyltransferase"/>
</dbReference>
<dbReference type="InterPro" id="IPR016181">
    <property type="entry name" value="Acyl_CoA_acyltransferase"/>
</dbReference>
<keyword evidence="3" id="KW-1185">Reference proteome</keyword>
<dbReference type="GeneID" id="24894098"/>
<dbReference type="EMBL" id="CP009518">
    <property type="protein sequence ID" value="AKB85590.1"/>
    <property type="molecule type" value="Genomic_DNA"/>
</dbReference>
<gene>
    <name evidence="2" type="ORF">MCMEM_1537</name>
</gene>
<evidence type="ECO:0000313" key="3">
    <source>
        <dbReference type="Proteomes" id="UP000033048"/>
    </source>
</evidence>
<organism evidence="2 3">
    <name type="scientific">Methanococcoides methylutens MM1</name>
    <dbReference type="NCBI Taxonomy" id="1434104"/>
    <lineage>
        <taxon>Archaea</taxon>
        <taxon>Methanobacteriati</taxon>
        <taxon>Methanobacteriota</taxon>
        <taxon>Stenosarchaea group</taxon>
        <taxon>Methanomicrobia</taxon>
        <taxon>Methanosarcinales</taxon>
        <taxon>Methanosarcinaceae</taxon>
        <taxon>Methanococcoides</taxon>
    </lineage>
</organism>
<accession>A0A0E3X0W2</accession>
<dbReference type="AlphaFoldDB" id="A0A0E3X0W2"/>
<keyword evidence="2" id="KW-0808">Transferase</keyword>
<dbReference type="Pfam" id="PF13302">
    <property type="entry name" value="Acetyltransf_3"/>
    <property type="match status" value="1"/>
</dbReference>
<sequence>MKLEWSKDNIVISYCKEADLKEIAAMLSKESVCKYMFFGPNTEETTFAYFSPFISSINSDLKEEKIPDFSVFTIREKDSGNFIGQCALFPIEFTNGNYLIGYQIDDTQWRKGYGSAACEFLVYYAFTVLDAFRLTGDCAEGNVASEKTMTRSGFQSEGRQKRYWLHNGKWYDKLLFGLLKEDVPEKRLEALREIYG</sequence>
<dbReference type="HOGENOM" id="CLU_013985_3_6_2"/>
<dbReference type="STRING" id="1434104.MCMEM_1537"/>
<dbReference type="SUPFAM" id="SSF55729">
    <property type="entry name" value="Acyl-CoA N-acyltransferases (Nat)"/>
    <property type="match status" value="1"/>
</dbReference>